<comment type="caution">
    <text evidence="2">The sequence shown here is derived from an EMBL/GenBank/DDBJ whole genome shotgun (WGS) entry which is preliminary data.</text>
</comment>
<dbReference type="EMBL" id="JBHSYS010000001">
    <property type="protein sequence ID" value="MFC6956098.1"/>
    <property type="molecule type" value="Genomic_DNA"/>
</dbReference>
<gene>
    <name evidence="2" type="ORF">ACFQS3_02705</name>
</gene>
<proteinExistence type="predicted"/>
<name>A0ABW2D604_9ACTN</name>
<dbReference type="RefSeq" id="WP_382353485.1">
    <property type="nucleotide sequence ID" value="NZ_JBHMBP010000004.1"/>
</dbReference>
<evidence type="ECO:0000313" key="3">
    <source>
        <dbReference type="Proteomes" id="UP001596470"/>
    </source>
</evidence>
<protein>
    <submittedName>
        <fullName evidence="2">Uncharacterized protein</fullName>
    </submittedName>
</protein>
<keyword evidence="3" id="KW-1185">Reference proteome</keyword>
<feature type="transmembrane region" description="Helical" evidence="1">
    <location>
        <begin position="37"/>
        <end position="55"/>
    </location>
</feature>
<accession>A0ABW2D604</accession>
<dbReference type="Proteomes" id="UP001596470">
    <property type="component" value="Unassembled WGS sequence"/>
</dbReference>
<evidence type="ECO:0000256" key="1">
    <source>
        <dbReference type="SAM" id="Phobius"/>
    </source>
</evidence>
<sequence>MKLPELTLERRKYLYAVGLAVAGLLLGYGVINADELSGWIALAGALLGYNPAVALRNLADKPSDEG</sequence>
<keyword evidence="1" id="KW-1133">Transmembrane helix</keyword>
<keyword evidence="1" id="KW-0812">Transmembrane</keyword>
<feature type="transmembrane region" description="Helical" evidence="1">
    <location>
        <begin position="12"/>
        <end position="31"/>
    </location>
</feature>
<organism evidence="2 3">
    <name type="scientific">Glycomyces mayteni</name>
    <dbReference type="NCBI Taxonomy" id="543887"/>
    <lineage>
        <taxon>Bacteria</taxon>
        <taxon>Bacillati</taxon>
        <taxon>Actinomycetota</taxon>
        <taxon>Actinomycetes</taxon>
        <taxon>Glycomycetales</taxon>
        <taxon>Glycomycetaceae</taxon>
        <taxon>Glycomyces</taxon>
    </lineage>
</organism>
<reference evidence="3" key="1">
    <citation type="journal article" date="2019" name="Int. J. Syst. Evol. Microbiol.">
        <title>The Global Catalogue of Microorganisms (GCM) 10K type strain sequencing project: providing services to taxonomists for standard genome sequencing and annotation.</title>
        <authorList>
            <consortium name="The Broad Institute Genomics Platform"/>
            <consortium name="The Broad Institute Genome Sequencing Center for Infectious Disease"/>
            <person name="Wu L."/>
            <person name="Ma J."/>
        </authorList>
    </citation>
    <scope>NUCLEOTIDE SEQUENCE [LARGE SCALE GENOMIC DNA]</scope>
    <source>
        <strain evidence="3">KACC 12634</strain>
    </source>
</reference>
<evidence type="ECO:0000313" key="2">
    <source>
        <dbReference type="EMBL" id="MFC6956098.1"/>
    </source>
</evidence>
<keyword evidence="1" id="KW-0472">Membrane</keyword>